<dbReference type="AlphaFoldDB" id="C8XJC2"/>
<evidence type="ECO:0000259" key="3">
    <source>
        <dbReference type="Pfam" id="PF02272"/>
    </source>
</evidence>
<name>C8XJC2_NAKMY</name>
<organism evidence="4 5">
    <name type="scientific">Nakamurella multipartita (strain ATCC 700099 / DSM 44233 / CIP 104796 / JCM 9543 / NBRC 105858 / Y-104)</name>
    <name type="common">Microsphaera multipartita</name>
    <dbReference type="NCBI Taxonomy" id="479431"/>
    <lineage>
        <taxon>Bacteria</taxon>
        <taxon>Bacillati</taxon>
        <taxon>Actinomycetota</taxon>
        <taxon>Actinomycetes</taxon>
        <taxon>Nakamurellales</taxon>
        <taxon>Nakamurellaceae</taxon>
        <taxon>Nakamurella</taxon>
    </lineage>
</organism>
<proteinExistence type="predicted"/>
<protein>
    <submittedName>
        <fullName evidence="4">Phosphoesterase RecJ domain protein</fullName>
    </submittedName>
</protein>
<feature type="domain" description="DHHA1" evidence="3">
    <location>
        <begin position="247"/>
        <end position="323"/>
    </location>
</feature>
<dbReference type="eggNOG" id="COG0618">
    <property type="taxonomic scope" value="Bacteria"/>
</dbReference>
<dbReference type="Pfam" id="PF01368">
    <property type="entry name" value="DHH"/>
    <property type="match status" value="1"/>
</dbReference>
<dbReference type="InterPro" id="IPR001667">
    <property type="entry name" value="DDH_dom"/>
</dbReference>
<keyword evidence="5" id="KW-1185">Reference proteome</keyword>
<evidence type="ECO:0000313" key="5">
    <source>
        <dbReference type="Proteomes" id="UP000002218"/>
    </source>
</evidence>
<feature type="domain" description="DDH" evidence="2">
    <location>
        <begin position="37"/>
        <end position="179"/>
    </location>
</feature>
<dbReference type="PANTHER" id="PTHR47618">
    <property type="entry name" value="BIFUNCTIONAL OLIGORIBONUCLEASE AND PAP PHOSPHATASE NRNA"/>
    <property type="match status" value="1"/>
</dbReference>
<dbReference type="KEGG" id="nml:Namu_2210"/>
<dbReference type="HOGENOM" id="CLU_039720_0_0_11"/>
<reference evidence="4 5" key="2">
    <citation type="journal article" date="2010" name="Stand. Genomic Sci.">
        <title>Complete genome sequence of Nakamurella multipartita type strain (Y-104).</title>
        <authorList>
            <person name="Tice H."/>
            <person name="Mayilraj S."/>
            <person name="Sims D."/>
            <person name="Lapidus A."/>
            <person name="Nolan M."/>
            <person name="Lucas S."/>
            <person name="Glavina Del Rio T."/>
            <person name="Copeland A."/>
            <person name="Cheng J.F."/>
            <person name="Meincke L."/>
            <person name="Bruce D."/>
            <person name="Goodwin L."/>
            <person name="Pitluck S."/>
            <person name="Ivanova N."/>
            <person name="Mavromatis K."/>
            <person name="Ovchinnikova G."/>
            <person name="Pati A."/>
            <person name="Chen A."/>
            <person name="Palaniappan K."/>
            <person name="Land M."/>
            <person name="Hauser L."/>
            <person name="Chang Y.J."/>
            <person name="Jeffries C.D."/>
            <person name="Detter J.C."/>
            <person name="Brettin T."/>
            <person name="Rohde M."/>
            <person name="Goker M."/>
            <person name="Bristow J."/>
            <person name="Eisen J.A."/>
            <person name="Markowitz V."/>
            <person name="Hugenholtz P."/>
            <person name="Kyrpides N.C."/>
            <person name="Klenk H.P."/>
            <person name="Chen F."/>
        </authorList>
    </citation>
    <scope>NUCLEOTIDE SEQUENCE [LARGE SCALE GENOMIC DNA]</scope>
    <source>
        <strain evidence="5">ATCC 700099 / DSM 44233 / CIP 104796 / JCM 9543 / NBRC 105858 / Y-104</strain>
    </source>
</reference>
<dbReference type="RefSeq" id="WP_015747479.1">
    <property type="nucleotide sequence ID" value="NC_013235.1"/>
</dbReference>
<gene>
    <name evidence="4" type="ordered locus">Namu_2210</name>
</gene>
<feature type="region of interest" description="Disordered" evidence="1">
    <location>
        <begin position="1"/>
        <end position="21"/>
    </location>
</feature>
<evidence type="ECO:0000259" key="2">
    <source>
        <dbReference type="Pfam" id="PF01368"/>
    </source>
</evidence>
<dbReference type="EMBL" id="CP001737">
    <property type="protein sequence ID" value="ACV78587.1"/>
    <property type="molecule type" value="Genomic_DNA"/>
</dbReference>
<dbReference type="InterPro" id="IPR051319">
    <property type="entry name" value="Oligoribo/pAp-PDE_c-di-AMP_PDE"/>
</dbReference>
<dbReference type="PANTHER" id="PTHR47618:SF1">
    <property type="entry name" value="BIFUNCTIONAL OLIGORIBONUCLEASE AND PAP PHOSPHATASE NRNA"/>
    <property type="match status" value="1"/>
</dbReference>
<dbReference type="Pfam" id="PF02272">
    <property type="entry name" value="DHHA1"/>
    <property type="match status" value="1"/>
</dbReference>
<dbReference type="SUPFAM" id="SSF64182">
    <property type="entry name" value="DHH phosphoesterases"/>
    <property type="match status" value="1"/>
</dbReference>
<dbReference type="Gene3D" id="3.90.1640.10">
    <property type="entry name" value="inorganic pyrophosphatase (n-terminal core)"/>
    <property type="match status" value="1"/>
</dbReference>
<evidence type="ECO:0000256" key="1">
    <source>
        <dbReference type="SAM" id="MobiDB-lite"/>
    </source>
</evidence>
<dbReference type="InterPro" id="IPR003156">
    <property type="entry name" value="DHHA1_dom"/>
</dbReference>
<dbReference type="Proteomes" id="UP000002218">
    <property type="component" value="Chromosome"/>
</dbReference>
<evidence type="ECO:0000313" key="4">
    <source>
        <dbReference type="EMBL" id="ACV78587.1"/>
    </source>
</evidence>
<dbReference type="InterPro" id="IPR038763">
    <property type="entry name" value="DHH_sf"/>
</dbReference>
<accession>C8XJC2</accession>
<dbReference type="InParanoid" id="C8XJC2"/>
<sequence>MSATTADLPTGPTEPGADGSARDMDVAAGLLAAARSVVLVAHVHPDADALGSALALGLGLARRGTQVKVSFAEPDTVPESLRHLPGMALVVDPDELVADGSDMFVSLDVGSRERLGSLVRVLDACPMSLVIDHHASNARFGRYNLIDVGAEATAVLVARLLDRLGIPIDRDIAENLYAGLATDTGHFRHADADVHRLAARLIDCGVRPVDVLHPITDSHPFGWLGMLSRVLDGAGLVPDAAGGGGLVYAIIDDAVRDGLRQEELDSVIDILRTAQEAEVATVIKQTGPDAWQVSLRSRSSVDVAAAAAALGGGGHVRSAGFSHVGTAMQAVTRLCEVLDR</sequence>
<dbReference type="STRING" id="479431.Namu_2210"/>
<dbReference type="GO" id="GO:0003676">
    <property type="term" value="F:nucleic acid binding"/>
    <property type="evidence" value="ECO:0007669"/>
    <property type="project" value="InterPro"/>
</dbReference>
<reference evidence="5" key="1">
    <citation type="submission" date="2009-09" db="EMBL/GenBank/DDBJ databases">
        <title>The complete genome of Nakamurella multipartita DSM 44233.</title>
        <authorList>
            <consortium name="US DOE Joint Genome Institute (JGI-PGF)"/>
            <person name="Lucas S."/>
            <person name="Copeland A."/>
            <person name="Lapidus A."/>
            <person name="Glavina del Rio T."/>
            <person name="Dalin E."/>
            <person name="Tice H."/>
            <person name="Bruce D."/>
            <person name="Goodwin L."/>
            <person name="Pitluck S."/>
            <person name="Kyrpides N."/>
            <person name="Mavromatis K."/>
            <person name="Ivanova N."/>
            <person name="Ovchinnikova G."/>
            <person name="Sims D."/>
            <person name="Meincke L."/>
            <person name="Brettin T."/>
            <person name="Detter J.C."/>
            <person name="Han C."/>
            <person name="Larimer F."/>
            <person name="Land M."/>
            <person name="Hauser L."/>
            <person name="Markowitz V."/>
            <person name="Cheng J.-F."/>
            <person name="Hugenholtz P."/>
            <person name="Woyke T."/>
            <person name="Wu D."/>
            <person name="Klenk H.-P."/>
            <person name="Eisen J.A."/>
        </authorList>
    </citation>
    <scope>NUCLEOTIDE SEQUENCE [LARGE SCALE GENOMIC DNA]</scope>
    <source>
        <strain evidence="5">ATCC 700099 / DSM 44233 / CIP 104796 / JCM 9543 / NBRC 105858 / Y-104</strain>
    </source>
</reference>
<dbReference type="Gene3D" id="3.10.310.30">
    <property type="match status" value="1"/>
</dbReference>